<dbReference type="PROSITE" id="PS50850">
    <property type="entry name" value="MFS"/>
    <property type="match status" value="1"/>
</dbReference>
<evidence type="ECO:0000256" key="2">
    <source>
        <dbReference type="ARBA" id="ARBA00022989"/>
    </source>
</evidence>
<dbReference type="RefSeq" id="WP_248665983.1">
    <property type="nucleotide sequence ID" value="NZ_JALPRX010000019.1"/>
</dbReference>
<dbReference type="InterPro" id="IPR020846">
    <property type="entry name" value="MFS_dom"/>
</dbReference>
<feature type="domain" description="Major facilitator superfamily (MFS) profile" evidence="5">
    <location>
        <begin position="10"/>
        <end position="436"/>
    </location>
</feature>
<comment type="caution">
    <text evidence="6">The sequence shown here is derived from an EMBL/GenBank/DDBJ whole genome shotgun (WGS) entry which is preliminary data.</text>
</comment>
<evidence type="ECO:0000313" key="6">
    <source>
        <dbReference type="EMBL" id="MCK8783862.1"/>
    </source>
</evidence>
<dbReference type="PANTHER" id="PTHR11360">
    <property type="entry name" value="MONOCARBOXYLATE TRANSPORTER"/>
    <property type="match status" value="1"/>
</dbReference>
<gene>
    <name evidence="6" type="ORF">M0638_05640</name>
</gene>
<dbReference type="SUPFAM" id="SSF103473">
    <property type="entry name" value="MFS general substrate transporter"/>
    <property type="match status" value="1"/>
</dbReference>
<dbReference type="EMBL" id="JALPRX010000019">
    <property type="protein sequence ID" value="MCK8783862.1"/>
    <property type="molecule type" value="Genomic_DNA"/>
</dbReference>
<evidence type="ECO:0000256" key="3">
    <source>
        <dbReference type="ARBA" id="ARBA00023136"/>
    </source>
</evidence>
<feature type="transmembrane region" description="Helical" evidence="4">
    <location>
        <begin position="103"/>
        <end position="127"/>
    </location>
</feature>
<feature type="transmembrane region" description="Helical" evidence="4">
    <location>
        <begin position="290"/>
        <end position="311"/>
    </location>
</feature>
<reference evidence="6" key="1">
    <citation type="submission" date="2022-04" db="EMBL/GenBank/DDBJ databases">
        <title>Roseomonas acroporae sp. nov., isolated from coral Acropora digitifera.</title>
        <authorList>
            <person name="Sun H."/>
        </authorList>
    </citation>
    <scope>NUCLEOTIDE SEQUENCE</scope>
    <source>
        <strain evidence="6">NAR14</strain>
    </source>
</reference>
<keyword evidence="3 4" id="KW-0472">Membrane</keyword>
<evidence type="ECO:0000256" key="4">
    <source>
        <dbReference type="SAM" id="Phobius"/>
    </source>
</evidence>
<evidence type="ECO:0000259" key="5">
    <source>
        <dbReference type="PROSITE" id="PS50850"/>
    </source>
</evidence>
<organism evidence="6 7">
    <name type="scientific">Roseomonas acroporae</name>
    <dbReference type="NCBI Taxonomy" id="2937791"/>
    <lineage>
        <taxon>Bacteria</taxon>
        <taxon>Pseudomonadati</taxon>
        <taxon>Pseudomonadota</taxon>
        <taxon>Alphaproteobacteria</taxon>
        <taxon>Acetobacterales</taxon>
        <taxon>Roseomonadaceae</taxon>
        <taxon>Roseomonas</taxon>
    </lineage>
</organism>
<evidence type="ECO:0000256" key="1">
    <source>
        <dbReference type="ARBA" id="ARBA00022692"/>
    </source>
</evidence>
<feature type="transmembrane region" description="Helical" evidence="4">
    <location>
        <begin position="75"/>
        <end position="97"/>
    </location>
</feature>
<protein>
    <submittedName>
        <fullName evidence="6">MFS transporter</fullName>
    </submittedName>
</protein>
<proteinExistence type="predicted"/>
<name>A0A9X1Y670_9PROT</name>
<feature type="transmembrane region" description="Helical" evidence="4">
    <location>
        <begin position="243"/>
        <end position="270"/>
    </location>
</feature>
<dbReference type="InterPro" id="IPR036259">
    <property type="entry name" value="MFS_trans_sf"/>
</dbReference>
<dbReference type="CDD" id="cd17355">
    <property type="entry name" value="MFS_YcxA_like"/>
    <property type="match status" value="1"/>
</dbReference>
<feature type="transmembrane region" description="Helical" evidence="4">
    <location>
        <begin position="407"/>
        <end position="431"/>
    </location>
</feature>
<evidence type="ECO:0000313" key="7">
    <source>
        <dbReference type="Proteomes" id="UP001139516"/>
    </source>
</evidence>
<feature type="transmembrane region" description="Helical" evidence="4">
    <location>
        <begin position="318"/>
        <end position="337"/>
    </location>
</feature>
<dbReference type="Pfam" id="PF07690">
    <property type="entry name" value="MFS_1"/>
    <property type="match status" value="1"/>
</dbReference>
<dbReference type="Proteomes" id="UP001139516">
    <property type="component" value="Unassembled WGS sequence"/>
</dbReference>
<feature type="transmembrane region" description="Helical" evidence="4">
    <location>
        <begin position="167"/>
        <end position="188"/>
    </location>
</feature>
<dbReference type="InterPro" id="IPR011701">
    <property type="entry name" value="MFS"/>
</dbReference>
<keyword evidence="1 4" id="KW-0812">Transmembrane</keyword>
<dbReference type="InterPro" id="IPR050327">
    <property type="entry name" value="Proton-linked_MCT"/>
</dbReference>
<feature type="transmembrane region" description="Helical" evidence="4">
    <location>
        <begin position="139"/>
        <end position="161"/>
    </location>
</feature>
<feature type="transmembrane region" description="Helical" evidence="4">
    <location>
        <begin position="343"/>
        <end position="364"/>
    </location>
</feature>
<dbReference type="Gene3D" id="1.20.1250.20">
    <property type="entry name" value="MFS general substrate transporter like domains"/>
    <property type="match status" value="1"/>
</dbReference>
<dbReference type="GO" id="GO:0022857">
    <property type="term" value="F:transmembrane transporter activity"/>
    <property type="evidence" value="ECO:0007669"/>
    <property type="project" value="InterPro"/>
</dbReference>
<dbReference type="AlphaFoldDB" id="A0A9X1Y670"/>
<accession>A0A9X1Y670</accession>
<keyword evidence="7" id="KW-1185">Reference proteome</keyword>
<feature type="transmembrane region" description="Helical" evidence="4">
    <location>
        <begin position="376"/>
        <end position="401"/>
    </location>
</feature>
<sequence length="443" mass="44816">MNRLDRLRPVLPVLLGASLMLSLAMGFRQSLGLFMPALTRDIGITVSDFTLAIAVQNLAWGFLQPVAGGLASRWGFRPVMTVGALLYVAGLLVLAAAHGLVAVTLGAGILIGASLACTASALAMSVASRAVSVELRSTVLGIVSAAGSLGSLLAAPVGQVLLEGFGWRAGVAGFAVLSLAMLPAAWVAGRVDRVALPPAGRPAAPSAALAAAPVAAPTAASPVPSAIPGTDGRRGGDALGARAALGLALGNPAFIVMSLAYFVCGMQLVFLTTHLPSYLQLCGMDPMLSAKALGVIGGFNVLGSLFFGWAGGRWNKQVLLGAIYLLRSLTLAVYFTAAPTPAGTLVFAAVMGFLWLGVAPLIAGSVAEMFGLRWQAMIQGVAFMSHQFGSFLGAFGGGVVFDRLGSYTLALAVGIALGLLAGVAQIAFALARPSGPPAVALAR</sequence>
<feature type="transmembrane region" description="Helical" evidence="4">
    <location>
        <begin position="42"/>
        <end position="63"/>
    </location>
</feature>
<keyword evidence="2 4" id="KW-1133">Transmembrane helix</keyword>
<dbReference type="PANTHER" id="PTHR11360:SF284">
    <property type="entry name" value="EG:103B4.3 PROTEIN-RELATED"/>
    <property type="match status" value="1"/>
</dbReference>